<dbReference type="EMBL" id="UINC01024694">
    <property type="protein sequence ID" value="SVA98847.1"/>
    <property type="molecule type" value="Genomic_DNA"/>
</dbReference>
<organism evidence="1">
    <name type="scientific">marine metagenome</name>
    <dbReference type="NCBI Taxonomy" id="408172"/>
    <lineage>
        <taxon>unclassified sequences</taxon>
        <taxon>metagenomes</taxon>
        <taxon>ecological metagenomes</taxon>
    </lineage>
</organism>
<proteinExistence type="predicted"/>
<accession>A0A382ACX2</accession>
<sequence length="60" mass="6877">MHHYCPPTVTVKLPVGKAGFSWTVSDDIKQETAEAGRQWMPNYHWTRQKTGFILPVLSFS</sequence>
<protein>
    <submittedName>
        <fullName evidence="1">Uncharacterized protein</fullName>
    </submittedName>
</protein>
<reference evidence="1" key="1">
    <citation type="submission" date="2018-05" db="EMBL/GenBank/DDBJ databases">
        <authorList>
            <person name="Lanie J.A."/>
            <person name="Ng W.-L."/>
            <person name="Kazmierczak K.M."/>
            <person name="Andrzejewski T.M."/>
            <person name="Davidsen T.M."/>
            <person name="Wayne K.J."/>
            <person name="Tettelin H."/>
            <person name="Glass J.I."/>
            <person name="Rusch D."/>
            <person name="Podicherti R."/>
            <person name="Tsui H.-C.T."/>
            <person name="Winkler M.E."/>
        </authorList>
    </citation>
    <scope>NUCLEOTIDE SEQUENCE</scope>
</reference>
<gene>
    <name evidence="1" type="ORF">METZ01_LOCUS151701</name>
</gene>
<dbReference type="AlphaFoldDB" id="A0A382ACX2"/>
<evidence type="ECO:0000313" key="1">
    <source>
        <dbReference type="EMBL" id="SVA98847.1"/>
    </source>
</evidence>
<name>A0A382ACX2_9ZZZZ</name>